<sequence>GRTTKIFSKISRGFIADLHPLWWPLLLDAALPAHPEPKMLECCLEMGADVNLRINNKKGLTVWAAILSNVLIDMILRDKEPTRQQEEATLVLWEPSMRLLIGHGASVDKIIVKKAGKLTGKIVSERDREYLNGELVPRLYQSIQRIKNGEGKR</sequence>
<dbReference type="EMBL" id="JAHLJV010000070">
    <property type="protein sequence ID" value="KAK1579155.1"/>
    <property type="molecule type" value="Genomic_DNA"/>
</dbReference>
<evidence type="ECO:0000313" key="2">
    <source>
        <dbReference type="Proteomes" id="UP001230504"/>
    </source>
</evidence>
<name>A0AAD8UZD7_9PEZI</name>
<evidence type="ECO:0000313" key="1">
    <source>
        <dbReference type="EMBL" id="KAK1579155.1"/>
    </source>
</evidence>
<reference evidence="1" key="1">
    <citation type="submission" date="2021-06" db="EMBL/GenBank/DDBJ databases">
        <title>Comparative genomics, transcriptomics and evolutionary studies reveal genomic signatures of adaptation to plant cell wall in hemibiotrophic fungi.</title>
        <authorList>
            <consortium name="DOE Joint Genome Institute"/>
            <person name="Baroncelli R."/>
            <person name="Diaz J.F."/>
            <person name="Benocci T."/>
            <person name="Peng M."/>
            <person name="Battaglia E."/>
            <person name="Haridas S."/>
            <person name="Andreopoulos W."/>
            <person name="Labutti K."/>
            <person name="Pangilinan J."/>
            <person name="Floch G.L."/>
            <person name="Makela M.R."/>
            <person name="Henrissat B."/>
            <person name="Grigoriev I.V."/>
            <person name="Crouch J.A."/>
            <person name="De Vries R.P."/>
            <person name="Sukno S.A."/>
            <person name="Thon M.R."/>
        </authorList>
    </citation>
    <scope>NUCLEOTIDE SEQUENCE</scope>
    <source>
        <strain evidence="1">CBS 125086</strain>
    </source>
</reference>
<dbReference type="Proteomes" id="UP001230504">
    <property type="component" value="Unassembled WGS sequence"/>
</dbReference>
<accession>A0AAD8UZD7</accession>
<dbReference type="GeneID" id="85449043"/>
<dbReference type="RefSeq" id="XP_060410306.1">
    <property type="nucleotide sequence ID" value="XM_060564803.1"/>
</dbReference>
<comment type="caution">
    <text evidence="1">The sequence shown here is derived from an EMBL/GenBank/DDBJ whole genome shotgun (WGS) entry which is preliminary data.</text>
</comment>
<organism evidence="1 2">
    <name type="scientific">Colletotrichum navitas</name>
    <dbReference type="NCBI Taxonomy" id="681940"/>
    <lineage>
        <taxon>Eukaryota</taxon>
        <taxon>Fungi</taxon>
        <taxon>Dikarya</taxon>
        <taxon>Ascomycota</taxon>
        <taxon>Pezizomycotina</taxon>
        <taxon>Sordariomycetes</taxon>
        <taxon>Hypocreomycetidae</taxon>
        <taxon>Glomerellales</taxon>
        <taxon>Glomerellaceae</taxon>
        <taxon>Colletotrichum</taxon>
        <taxon>Colletotrichum graminicola species complex</taxon>
    </lineage>
</organism>
<gene>
    <name evidence="1" type="ORF">LY79DRAFT_694908</name>
</gene>
<keyword evidence="2" id="KW-1185">Reference proteome</keyword>
<proteinExistence type="predicted"/>
<feature type="non-terminal residue" evidence="1">
    <location>
        <position position="1"/>
    </location>
</feature>
<protein>
    <submittedName>
        <fullName evidence="1">Uncharacterized protein</fullName>
    </submittedName>
</protein>
<dbReference type="AlphaFoldDB" id="A0AAD8UZD7"/>